<comment type="caution">
    <text evidence="1">The sequence shown here is derived from an EMBL/GenBank/DDBJ whole genome shotgun (WGS) entry which is preliminary data.</text>
</comment>
<evidence type="ECO:0000313" key="2">
    <source>
        <dbReference type="Proteomes" id="UP000663827"/>
    </source>
</evidence>
<gene>
    <name evidence="1" type="ORF">RDB_LOCUS65278</name>
</gene>
<accession>A0A8H3E3M4</accession>
<dbReference type="Proteomes" id="UP000663827">
    <property type="component" value="Unassembled WGS sequence"/>
</dbReference>
<dbReference type="EMBL" id="CAJNJQ010001307">
    <property type="protein sequence ID" value="CAE7132001.1"/>
    <property type="molecule type" value="Genomic_DNA"/>
</dbReference>
<reference evidence="1" key="1">
    <citation type="submission" date="2021-01" db="EMBL/GenBank/DDBJ databases">
        <authorList>
            <person name="Kaushik A."/>
        </authorList>
    </citation>
    <scope>NUCLEOTIDE SEQUENCE</scope>
    <source>
        <strain evidence="1">AG5</strain>
    </source>
</reference>
<protein>
    <submittedName>
        <fullName evidence="1">Uncharacterized protein</fullName>
    </submittedName>
</protein>
<name>A0A8H3E3M4_9AGAM</name>
<proteinExistence type="predicted"/>
<sequence>MHISSSWPPCIFHSTFVFVTKTENTQTKIVSRGLGGFEAVKKGAWPLRLDLRSFTLFHSLFPSSLQCWASAACALPLVSALPKIHAKRKYLYDEGGNRFYIKAPQGMAYQEAGELGLESEANAVNGVGRLRRWKHRVIFCGRAMAALEIVSDSIPYRMHK</sequence>
<organism evidence="1 2">
    <name type="scientific">Rhizoctonia solani</name>
    <dbReference type="NCBI Taxonomy" id="456999"/>
    <lineage>
        <taxon>Eukaryota</taxon>
        <taxon>Fungi</taxon>
        <taxon>Dikarya</taxon>
        <taxon>Basidiomycota</taxon>
        <taxon>Agaricomycotina</taxon>
        <taxon>Agaricomycetes</taxon>
        <taxon>Cantharellales</taxon>
        <taxon>Ceratobasidiaceae</taxon>
        <taxon>Rhizoctonia</taxon>
    </lineage>
</organism>
<dbReference type="AlphaFoldDB" id="A0A8H3E3M4"/>
<evidence type="ECO:0000313" key="1">
    <source>
        <dbReference type="EMBL" id="CAE7132001.1"/>
    </source>
</evidence>